<dbReference type="Gene3D" id="2.60.40.150">
    <property type="entry name" value="C2 domain"/>
    <property type="match status" value="1"/>
</dbReference>
<reference evidence="2 3" key="1">
    <citation type="journal article" date="2018" name="Genome Biol. Evol.">
        <title>Multiple Roots of Fruiting Body Formation in Amoebozoa.</title>
        <authorList>
            <person name="Hillmann F."/>
            <person name="Forbes G."/>
            <person name="Novohradska S."/>
            <person name="Ferling I."/>
            <person name="Riege K."/>
            <person name="Groth M."/>
            <person name="Westermann M."/>
            <person name="Marz M."/>
            <person name="Spaller T."/>
            <person name="Winckler T."/>
            <person name="Schaap P."/>
            <person name="Glockner G."/>
        </authorList>
    </citation>
    <scope>NUCLEOTIDE SEQUENCE [LARGE SCALE GENOMIC DNA]</scope>
    <source>
        <strain evidence="2 3">Jena</strain>
    </source>
</reference>
<organism evidence="2 3">
    <name type="scientific">Planoprotostelium fungivorum</name>
    <dbReference type="NCBI Taxonomy" id="1890364"/>
    <lineage>
        <taxon>Eukaryota</taxon>
        <taxon>Amoebozoa</taxon>
        <taxon>Evosea</taxon>
        <taxon>Variosea</taxon>
        <taxon>Cavosteliida</taxon>
        <taxon>Cavosteliaceae</taxon>
        <taxon>Planoprotostelium</taxon>
    </lineage>
</organism>
<feature type="domain" description="C2" evidence="1">
    <location>
        <begin position="64"/>
        <end position="121"/>
    </location>
</feature>
<gene>
    <name evidence="2" type="ORF">PROFUN_10602</name>
</gene>
<dbReference type="EMBL" id="MDYQ01000116">
    <property type="protein sequence ID" value="PRP81853.1"/>
    <property type="molecule type" value="Genomic_DNA"/>
</dbReference>
<evidence type="ECO:0000259" key="1">
    <source>
        <dbReference type="Pfam" id="PF00168"/>
    </source>
</evidence>
<dbReference type="Proteomes" id="UP000241769">
    <property type="component" value="Unassembled WGS sequence"/>
</dbReference>
<keyword evidence="3" id="KW-1185">Reference proteome</keyword>
<dbReference type="InterPro" id="IPR000008">
    <property type="entry name" value="C2_dom"/>
</dbReference>
<accession>A0A2P6ND20</accession>
<evidence type="ECO:0000313" key="3">
    <source>
        <dbReference type="Proteomes" id="UP000241769"/>
    </source>
</evidence>
<dbReference type="Pfam" id="PF00168">
    <property type="entry name" value="C2"/>
    <property type="match status" value="1"/>
</dbReference>
<dbReference type="InParanoid" id="A0A2P6ND20"/>
<evidence type="ECO:0000313" key="2">
    <source>
        <dbReference type="EMBL" id="PRP81853.1"/>
    </source>
</evidence>
<name>A0A2P6ND20_9EUKA</name>
<sequence length="591" mass="67976">MTSTNMMTPGLYGQHFPTFYHNVQARPQMQEVEQSSLVAEEVPKLVHIPVVPPNNAGFLEITANAHSLARKDVFTKSDPYLMLMRADGEVLYKTEVIMNNHEPQWKPFRVPLSLLDETLLIELTLGDLMAGGSWKLTNSRFHSEIRSNHLPLILQQYKDQNFKWIASHREGGRFGMVPGVAALSHSINQSHVFFIYHIIQVYNNTRQDCYHNLLTTQPVHLWELSSRCTPFAEVWLMFLRMMWVRKGLTPWFHGVPTVMMFFPEMGRTVPVIFKMKVRVDTLKVYGKANLVIREYQLMTAPRAVHYLLFVRLSKINMEGEENTISYLTKEKMKKALVMSHYTVKSPEAHKERPPNLVDSRNQTVTDDRYAPSADSQCFRLAFSHMGEEDPFIYQRVPVVLLSQDEFPGRQNYDKYHQDLQFRHQVNQHIQYLINDMIPEPLTNKVNLISLILSNDIKKTTIDEAVSQCWSQRRSGFITSIVNVWGHSTVTETKQQYRSLQHTAELDTTEVAASDRPQILARQIFRTILEDSVFSVLENRLGGDIASQIAVEVASIAIRLDRLEIRSPMQTTSIDVEGAQFELLSSALDVTP</sequence>
<dbReference type="InterPro" id="IPR035892">
    <property type="entry name" value="C2_domain_sf"/>
</dbReference>
<dbReference type="AlphaFoldDB" id="A0A2P6ND20"/>
<dbReference type="SUPFAM" id="SSF49562">
    <property type="entry name" value="C2 domain (Calcium/lipid-binding domain, CaLB)"/>
    <property type="match status" value="1"/>
</dbReference>
<comment type="caution">
    <text evidence="2">The sequence shown here is derived from an EMBL/GenBank/DDBJ whole genome shotgun (WGS) entry which is preliminary data.</text>
</comment>
<proteinExistence type="predicted"/>
<protein>
    <recommendedName>
        <fullName evidence="1">C2 domain-containing protein</fullName>
    </recommendedName>
</protein>